<dbReference type="InterPro" id="IPR021867">
    <property type="entry name" value="Bmt2/SAMTOR"/>
</dbReference>
<dbReference type="Gene3D" id="3.40.50.150">
    <property type="entry name" value="Vaccinia Virus protein VP39"/>
    <property type="match status" value="1"/>
</dbReference>
<dbReference type="PANTHER" id="PTHR21008:SF0">
    <property type="entry name" value="S-ADENOSYLMETHIONINE SENSOR UPSTREAM OF MTORC1"/>
    <property type="match status" value="1"/>
</dbReference>
<dbReference type="EC" id="2.1.1.-" evidence="4"/>
<proteinExistence type="inferred from homology"/>
<gene>
    <name evidence="5" type="primary">106084028</name>
</gene>
<protein>
    <recommendedName>
        <fullName evidence="4">S-adenosylmethionine sensor upstream of mTORC1</fullName>
    </recommendedName>
    <alternativeName>
        <fullName evidence="4">Probable methyltransferase BMT2 homolog</fullName>
        <ecNumber evidence="4">2.1.1.-</ecNumber>
    </alternativeName>
</protein>
<keyword evidence="3 4" id="KW-0949">S-adenosyl-L-methionine</keyword>
<feature type="binding site" evidence="4">
    <location>
        <position position="145"/>
    </location>
    <ligand>
        <name>S-adenosyl-L-methionine</name>
        <dbReference type="ChEBI" id="CHEBI:59789"/>
    </ligand>
</feature>
<evidence type="ECO:0000256" key="2">
    <source>
        <dbReference type="ARBA" id="ARBA00022679"/>
    </source>
</evidence>
<dbReference type="GO" id="GO:0008168">
    <property type="term" value="F:methyltransferase activity"/>
    <property type="evidence" value="ECO:0007669"/>
    <property type="project" value="UniProtKB-UniRule"/>
</dbReference>
<dbReference type="PANTHER" id="PTHR21008">
    <property type="entry name" value="S-ADENOSYLMETHIONINE SENSOR UPSTREAM OF MTORC1-RELATED"/>
    <property type="match status" value="1"/>
</dbReference>
<name>A0A1I8P6V8_STOCA</name>
<keyword evidence="2 4" id="KW-0808">Transferase</keyword>
<evidence type="ECO:0000256" key="1">
    <source>
        <dbReference type="ARBA" id="ARBA00022603"/>
    </source>
</evidence>
<dbReference type="HAMAP" id="MF_03044">
    <property type="entry name" value="BMT2"/>
    <property type="match status" value="1"/>
</dbReference>
<sequence length="303" mass="35591">MATEEQLRLSTIIKSCHDSLRMLTKQYGPEKAWQEHIKDGDRLREYAEAMHQLANIWEHNTTNQDLMARSRVKWTIEYCMAYFFSERIYLEKRLREQRLLESWEGYDCSQCQYLEQMPDKIKVLDVGSCFNPFGKSENFEVTAIDLCPATEDVLKGDFLKIQIENLLEPIMASETNEVISLPANYYECVVFSLLLEYIPSSDLRLQCCQKAYQLLKYEGILIIITPDSQHVGKNAAIMKNWRYTLGTMGFSRIRFEKLPHITCMVFRKASDPRIAQRWSELHKESYMELSIDIPQDNKTFDDD</sequence>
<feature type="binding site" evidence="4">
    <location>
        <position position="127"/>
    </location>
    <ligand>
        <name>S-adenosyl-L-methionine</name>
        <dbReference type="ChEBI" id="CHEBI:59789"/>
    </ligand>
</feature>
<organism evidence="5 6">
    <name type="scientific">Stomoxys calcitrans</name>
    <name type="common">Stable fly</name>
    <name type="synonym">Conops calcitrans</name>
    <dbReference type="NCBI Taxonomy" id="35570"/>
    <lineage>
        <taxon>Eukaryota</taxon>
        <taxon>Metazoa</taxon>
        <taxon>Ecdysozoa</taxon>
        <taxon>Arthropoda</taxon>
        <taxon>Hexapoda</taxon>
        <taxon>Insecta</taxon>
        <taxon>Pterygota</taxon>
        <taxon>Neoptera</taxon>
        <taxon>Endopterygota</taxon>
        <taxon>Diptera</taxon>
        <taxon>Brachycera</taxon>
        <taxon>Muscomorpha</taxon>
        <taxon>Muscoidea</taxon>
        <taxon>Muscidae</taxon>
        <taxon>Stomoxys</taxon>
    </lineage>
</organism>
<dbReference type="AlphaFoldDB" id="A0A1I8P6V8"/>
<keyword evidence="6" id="KW-1185">Reference proteome</keyword>
<comment type="function">
    <text evidence="4">S-adenosyl-L-methionine-binding protein that acts as an inhibitor of mTORC1 signaling. Acts as a sensor of S-adenosyl-L-methionine to signal methionine sufficiency to mTORC1. Probably also acts as a S-adenosyl-L-methionine-dependent methyltransferase.</text>
</comment>
<accession>A0A1I8P6V8</accession>
<dbReference type="OrthoDB" id="5954793at2759"/>
<keyword evidence="1 4" id="KW-0489">Methyltransferase</keyword>
<dbReference type="Proteomes" id="UP000095300">
    <property type="component" value="Unassembled WGS sequence"/>
</dbReference>
<dbReference type="VEuPathDB" id="VectorBase:SCAU005334"/>
<evidence type="ECO:0000313" key="5">
    <source>
        <dbReference type="EnsemblMetazoa" id="SCAU005334-PA"/>
    </source>
</evidence>
<evidence type="ECO:0000313" key="6">
    <source>
        <dbReference type="Proteomes" id="UP000095300"/>
    </source>
</evidence>
<evidence type="ECO:0000256" key="4">
    <source>
        <dbReference type="HAMAP-Rule" id="MF_03044"/>
    </source>
</evidence>
<evidence type="ECO:0000256" key="3">
    <source>
        <dbReference type="ARBA" id="ARBA00022691"/>
    </source>
</evidence>
<dbReference type="STRING" id="35570.A0A1I8P6V8"/>
<dbReference type="KEGG" id="scac:106084028"/>
<reference evidence="5" key="1">
    <citation type="submission" date="2020-05" db="UniProtKB">
        <authorList>
            <consortium name="EnsemblMetazoa"/>
        </authorList>
    </citation>
    <scope>IDENTIFICATION</scope>
    <source>
        <strain evidence="5">USDA</strain>
    </source>
</reference>
<dbReference type="SUPFAM" id="SSF53335">
    <property type="entry name" value="S-adenosyl-L-methionine-dependent methyltransferases"/>
    <property type="match status" value="1"/>
</dbReference>
<dbReference type="GO" id="GO:1904262">
    <property type="term" value="P:negative regulation of TORC1 signaling"/>
    <property type="evidence" value="ECO:0007669"/>
    <property type="project" value="TreeGrafter"/>
</dbReference>
<comment type="similarity">
    <text evidence="4">Belongs to the BMT2 family.</text>
</comment>
<dbReference type="GO" id="GO:0032259">
    <property type="term" value="P:methylation"/>
    <property type="evidence" value="ECO:0007669"/>
    <property type="project" value="UniProtKB-KW"/>
</dbReference>
<dbReference type="Pfam" id="PF11968">
    <property type="entry name" value="Bmt2"/>
    <property type="match status" value="1"/>
</dbReference>
<dbReference type="InterPro" id="IPR029063">
    <property type="entry name" value="SAM-dependent_MTases_sf"/>
</dbReference>
<dbReference type="EnsemblMetazoa" id="SCAU005334-RA">
    <property type="protein sequence ID" value="SCAU005334-PA"/>
    <property type="gene ID" value="SCAU005334"/>
</dbReference>